<keyword evidence="3" id="KW-1185">Reference proteome</keyword>
<evidence type="ECO:0000313" key="3">
    <source>
        <dbReference type="Proteomes" id="UP001160519"/>
    </source>
</evidence>
<keyword evidence="1" id="KW-0732">Signal</keyword>
<gene>
    <name evidence="2" type="ORF">PSU93_00295</name>
</gene>
<feature type="signal peptide" evidence="1">
    <location>
        <begin position="1"/>
        <end position="26"/>
    </location>
</feature>
<organism evidence="2 3">
    <name type="scientific">Candidatus Methylobacter titanis</name>
    <dbReference type="NCBI Taxonomy" id="3053457"/>
    <lineage>
        <taxon>Bacteria</taxon>
        <taxon>Pseudomonadati</taxon>
        <taxon>Pseudomonadota</taxon>
        <taxon>Gammaproteobacteria</taxon>
        <taxon>Methylococcales</taxon>
        <taxon>Methylococcaceae</taxon>
        <taxon>Methylobacter</taxon>
    </lineage>
</organism>
<dbReference type="EMBL" id="JAQSDF010000001">
    <property type="protein sequence ID" value="MDI1229575.1"/>
    <property type="molecule type" value="Genomic_DNA"/>
</dbReference>
<dbReference type="Proteomes" id="UP001160519">
    <property type="component" value="Unassembled WGS sequence"/>
</dbReference>
<evidence type="ECO:0008006" key="4">
    <source>
        <dbReference type="Google" id="ProtNLM"/>
    </source>
</evidence>
<dbReference type="AlphaFoldDB" id="A0AA43Q2K2"/>
<comment type="caution">
    <text evidence="2">The sequence shown here is derived from an EMBL/GenBank/DDBJ whole genome shotgun (WGS) entry which is preliminary data.</text>
</comment>
<reference evidence="2" key="1">
    <citation type="submission" date="2023-01" db="EMBL/GenBank/DDBJ databases">
        <title>Biogeochemical cycle of methane in antarctic sediments.</title>
        <authorList>
            <person name="Roldan D.M."/>
            <person name="Menes R.J."/>
        </authorList>
    </citation>
    <scope>NUCLEOTIDE SEQUENCE [LARGE SCALE GENOMIC DNA]</scope>
    <source>
        <strain evidence="2">K-2018 MAG008</strain>
    </source>
</reference>
<evidence type="ECO:0000256" key="1">
    <source>
        <dbReference type="SAM" id="SignalP"/>
    </source>
</evidence>
<evidence type="ECO:0000313" key="2">
    <source>
        <dbReference type="EMBL" id="MDI1229575.1"/>
    </source>
</evidence>
<name>A0AA43Q2K2_9GAMM</name>
<accession>A0AA43Q2K2</accession>
<feature type="chain" id="PRO_5041259657" description="SoxXA-binding protein" evidence="1">
    <location>
        <begin position="27"/>
        <end position="110"/>
    </location>
</feature>
<proteinExistence type="predicted"/>
<sequence>MMNLIKKAVLTFFMAMSLGATNFAFAEDAKATEVIAHIEAALAEIEKNDFNAAYLHEKAAREASEQITSNEAVAKQGYQSIIQAQILGKKAETEKAAAELNKALGFYKSI</sequence>
<protein>
    <recommendedName>
        <fullName evidence="4">SoxXA-binding protein</fullName>
    </recommendedName>
</protein>